<feature type="chain" id="PRO_5008904951" description="CUB domain-containing protein" evidence="2">
    <location>
        <begin position="21"/>
        <end position="476"/>
    </location>
</feature>
<evidence type="ECO:0000256" key="2">
    <source>
        <dbReference type="SAM" id="SignalP"/>
    </source>
</evidence>
<gene>
    <name evidence="3" type="ORF">Ocin01_07387</name>
</gene>
<sequence>MDISIILLVCVCCITNSVIGKRADFGLSGSHVFCESTQIVNKNEVYTFDEAMPSGLSPFQEIPTKPESSNDAYALPDDEFPLPRVPGVVSPPPYPKPGNAEDSYKGEDLGLFSPFHAARVQRGEDKLRESFATWETPTEFSDPKPPSRFPSDYEHKNYDNPEMRKFTVAPVQKLLPSHTEKRVPKREIKTDMMAGVKYLKGEPDSVNVVTPRINTFSALKKHVQRHPSLPAHEIQENDIESDGKVNNSSSNLPSYIEHILNKRIPNRAAALSVASSSLSKSNNPEPADDSDVSSSSSGNSNSLQDILGSLGPDKLDQLRQLLASSNTGSNGGNGASTQGRGQRRGFTGYRAKRSIDRKFHRQTISNNKYLQHKLANRVKPSRKLFENSQPEKCNIQFTKGIKCNRISFRLENWLDRVNDCSKEYLQVSDGTTFKKFCGTTVMKAPLYLHGSRVSITHYKSDGRVGGLKFKGGVRCD</sequence>
<protein>
    <recommendedName>
        <fullName evidence="5">CUB domain-containing protein</fullName>
    </recommendedName>
</protein>
<evidence type="ECO:0000256" key="1">
    <source>
        <dbReference type="SAM" id="MobiDB-lite"/>
    </source>
</evidence>
<organism evidence="3 4">
    <name type="scientific">Orchesella cincta</name>
    <name type="common">Springtail</name>
    <name type="synonym">Podura cincta</name>
    <dbReference type="NCBI Taxonomy" id="48709"/>
    <lineage>
        <taxon>Eukaryota</taxon>
        <taxon>Metazoa</taxon>
        <taxon>Ecdysozoa</taxon>
        <taxon>Arthropoda</taxon>
        <taxon>Hexapoda</taxon>
        <taxon>Collembola</taxon>
        <taxon>Entomobryomorpha</taxon>
        <taxon>Entomobryoidea</taxon>
        <taxon>Orchesellidae</taxon>
        <taxon>Orchesellinae</taxon>
        <taxon>Orchesella</taxon>
    </lineage>
</organism>
<feature type="region of interest" description="Disordered" evidence="1">
    <location>
        <begin position="223"/>
        <end position="246"/>
    </location>
</feature>
<feature type="compositionally biased region" description="Low complexity" evidence="1">
    <location>
        <begin position="292"/>
        <end position="302"/>
    </location>
</feature>
<feature type="signal peptide" evidence="2">
    <location>
        <begin position="1"/>
        <end position="20"/>
    </location>
</feature>
<dbReference type="EMBL" id="LJIJ01000289">
    <property type="protein sequence ID" value="ODM99295.1"/>
    <property type="molecule type" value="Genomic_DNA"/>
</dbReference>
<name>A0A1D2N303_ORCCI</name>
<proteinExistence type="predicted"/>
<dbReference type="AlphaFoldDB" id="A0A1D2N303"/>
<evidence type="ECO:0000313" key="4">
    <source>
        <dbReference type="Proteomes" id="UP000094527"/>
    </source>
</evidence>
<feature type="region of interest" description="Disordered" evidence="1">
    <location>
        <begin position="275"/>
        <end position="309"/>
    </location>
</feature>
<evidence type="ECO:0008006" key="5">
    <source>
        <dbReference type="Google" id="ProtNLM"/>
    </source>
</evidence>
<evidence type="ECO:0000313" key="3">
    <source>
        <dbReference type="EMBL" id="ODM99295.1"/>
    </source>
</evidence>
<feature type="region of interest" description="Disordered" evidence="1">
    <location>
        <begin position="324"/>
        <end position="352"/>
    </location>
</feature>
<comment type="caution">
    <text evidence="3">The sequence shown here is derived from an EMBL/GenBank/DDBJ whole genome shotgun (WGS) entry which is preliminary data.</text>
</comment>
<keyword evidence="4" id="KW-1185">Reference proteome</keyword>
<keyword evidence="2" id="KW-0732">Signal</keyword>
<dbReference type="Proteomes" id="UP000094527">
    <property type="component" value="Unassembled WGS sequence"/>
</dbReference>
<reference evidence="3 4" key="1">
    <citation type="journal article" date="2016" name="Genome Biol. Evol.">
        <title>Gene Family Evolution Reflects Adaptation to Soil Environmental Stressors in the Genome of the Collembolan Orchesella cincta.</title>
        <authorList>
            <person name="Faddeeva-Vakhrusheva A."/>
            <person name="Derks M.F."/>
            <person name="Anvar S.Y."/>
            <person name="Agamennone V."/>
            <person name="Suring W."/>
            <person name="Smit S."/>
            <person name="van Straalen N.M."/>
            <person name="Roelofs D."/>
        </authorList>
    </citation>
    <scope>NUCLEOTIDE SEQUENCE [LARGE SCALE GENOMIC DNA]</scope>
    <source>
        <tissue evidence="3">Mixed pool</tissue>
    </source>
</reference>
<accession>A0A1D2N303</accession>